<dbReference type="InterPro" id="IPR042099">
    <property type="entry name" value="ANL_N_sf"/>
</dbReference>
<evidence type="ECO:0000313" key="4">
    <source>
        <dbReference type="Proteomes" id="UP000184346"/>
    </source>
</evidence>
<sequence length="414" mass="46192">MSMLTLSKSSLLHVLKSLLADELKALRHLSDHDLDTTAWDETTLIHGSFESADGQGAARSLNADSMEVIALATRVNTCFQLHESGLEDYLLRYKTLGDWVTLVATARDRGARNLAFTTSGSTGTPKVCVHRWETLVEEAAFFARYFEDVLDDRLTRVVALAPCHHIYGFIFTVLVPQLLELPVVRGQQALALAQARRLQGGDVVVGFPFVWQQLSRQALRFPEKVLGLTSTGASDPEIIRLLRRQGLTAMVEIYGSSETAGVGARVDADESYRLLPRWRREDVAENELRDDRNHHYALADDLHWLDDRHFHPRGRKDEAVQVGGVNVYPGRIARLLESLPQVARAQVRLMTHEEGGRLKAFVVPSTPLQAAGALTEKLTQWCRMHLTAPETPRVFTFGENLPTGAMGKPGDWEL</sequence>
<protein>
    <submittedName>
        <fullName evidence="3">4-coumarate--CoA ligase, photoactive yellow protein activation family</fullName>
    </submittedName>
</protein>
<dbReference type="GO" id="GO:0016878">
    <property type="term" value="F:acid-thiol ligase activity"/>
    <property type="evidence" value="ECO:0007669"/>
    <property type="project" value="UniProtKB-ARBA"/>
</dbReference>
<feature type="domain" description="AMP-dependent synthetase/ligase" evidence="1">
    <location>
        <begin position="117"/>
        <end position="269"/>
    </location>
</feature>
<name>A0A1M4SR58_9GAMM</name>
<evidence type="ECO:0000259" key="1">
    <source>
        <dbReference type="Pfam" id="PF00501"/>
    </source>
</evidence>
<dbReference type="SUPFAM" id="SSF56801">
    <property type="entry name" value="Acetyl-CoA synthetase-like"/>
    <property type="match status" value="1"/>
</dbReference>
<dbReference type="Gene3D" id="3.30.300.30">
    <property type="match status" value="1"/>
</dbReference>
<feature type="domain" description="AMP-binding enzyme C-terminal" evidence="2">
    <location>
        <begin position="336"/>
        <end position="408"/>
    </location>
</feature>
<evidence type="ECO:0000313" key="3">
    <source>
        <dbReference type="EMBL" id="SHE34734.1"/>
    </source>
</evidence>
<dbReference type="OrthoDB" id="9787658at2"/>
<dbReference type="InterPro" id="IPR025110">
    <property type="entry name" value="AMP-bd_C"/>
</dbReference>
<reference evidence="3 4" key="1">
    <citation type="submission" date="2016-11" db="EMBL/GenBank/DDBJ databases">
        <authorList>
            <person name="Jaros S."/>
            <person name="Januszkiewicz K."/>
            <person name="Wedrychowicz H."/>
        </authorList>
    </citation>
    <scope>NUCLEOTIDE SEQUENCE [LARGE SCALE GENOMIC DNA]</scope>
    <source>
        <strain evidence="3 4">DSM 19980</strain>
    </source>
</reference>
<dbReference type="STRING" id="1121942.SAMN02745148_00200"/>
<accession>A0A1M4SR58</accession>
<gene>
    <name evidence="3" type="ORF">SAMN02745148_00200</name>
</gene>
<dbReference type="PANTHER" id="PTHR43767">
    <property type="entry name" value="LONG-CHAIN-FATTY-ACID--COA LIGASE"/>
    <property type="match status" value="1"/>
</dbReference>
<dbReference type="Pfam" id="PF00501">
    <property type="entry name" value="AMP-binding"/>
    <property type="match status" value="1"/>
</dbReference>
<dbReference type="InterPro" id="IPR045851">
    <property type="entry name" value="AMP-bd_C_sf"/>
</dbReference>
<dbReference type="EMBL" id="FQUJ01000002">
    <property type="protein sequence ID" value="SHE34734.1"/>
    <property type="molecule type" value="Genomic_DNA"/>
</dbReference>
<dbReference type="InterPro" id="IPR050237">
    <property type="entry name" value="ATP-dep_AMP-bd_enzyme"/>
</dbReference>
<keyword evidence="3" id="KW-0436">Ligase</keyword>
<organism evidence="3 4">
    <name type="scientific">Modicisalibacter ilicicola DSM 19980</name>
    <dbReference type="NCBI Taxonomy" id="1121942"/>
    <lineage>
        <taxon>Bacteria</taxon>
        <taxon>Pseudomonadati</taxon>
        <taxon>Pseudomonadota</taxon>
        <taxon>Gammaproteobacteria</taxon>
        <taxon>Oceanospirillales</taxon>
        <taxon>Halomonadaceae</taxon>
        <taxon>Modicisalibacter</taxon>
    </lineage>
</organism>
<dbReference type="AlphaFoldDB" id="A0A1M4SR58"/>
<dbReference type="Proteomes" id="UP000184346">
    <property type="component" value="Unassembled WGS sequence"/>
</dbReference>
<dbReference type="InterPro" id="IPR000873">
    <property type="entry name" value="AMP-dep_synth/lig_dom"/>
</dbReference>
<dbReference type="Gene3D" id="3.40.50.12780">
    <property type="entry name" value="N-terminal domain of ligase-like"/>
    <property type="match status" value="1"/>
</dbReference>
<keyword evidence="4" id="KW-1185">Reference proteome</keyword>
<evidence type="ECO:0000259" key="2">
    <source>
        <dbReference type="Pfam" id="PF13193"/>
    </source>
</evidence>
<dbReference type="RefSeq" id="WP_072818793.1">
    <property type="nucleotide sequence ID" value="NZ_FQUJ01000002.1"/>
</dbReference>
<proteinExistence type="predicted"/>
<dbReference type="PANTHER" id="PTHR43767:SF1">
    <property type="entry name" value="NONRIBOSOMAL PEPTIDE SYNTHASE PES1 (EUROFUNG)-RELATED"/>
    <property type="match status" value="1"/>
</dbReference>
<dbReference type="Pfam" id="PF13193">
    <property type="entry name" value="AMP-binding_C"/>
    <property type="match status" value="1"/>
</dbReference>